<accession>A0ABN1JEV2</accession>
<keyword evidence="4" id="KW-1003">Cell membrane</keyword>
<dbReference type="PANTHER" id="PTHR43553">
    <property type="entry name" value="HEAVY METAL TRANSPORTER"/>
    <property type="match status" value="1"/>
</dbReference>
<keyword evidence="7" id="KW-1278">Translocase</keyword>
<dbReference type="PROSITE" id="PS00211">
    <property type="entry name" value="ABC_TRANSPORTER_1"/>
    <property type="match status" value="1"/>
</dbReference>
<name>A0ABN1JEV2_9CLOT</name>
<evidence type="ECO:0000259" key="9">
    <source>
        <dbReference type="PROSITE" id="PS50893"/>
    </source>
</evidence>
<dbReference type="RefSeq" id="WP_343760400.1">
    <property type="nucleotide sequence ID" value="NZ_BAAACG010000008.1"/>
</dbReference>
<evidence type="ECO:0000256" key="6">
    <source>
        <dbReference type="ARBA" id="ARBA00022840"/>
    </source>
</evidence>
<keyword evidence="11" id="KW-1185">Reference proteome</keyword>
<dbReference type="InterPro" id="IPR050095">
    <property type="entry name" value="ECF_ABC_transporter_ATP-bd"/>
</dbReference>
<proteinExistence type="inferred from homology"/>
<evidence type="ECO:0000256" key="1">
    <source>
        <dbReference type="ARBA" id="ARBA00004202"/>
    </source>
</evidence>
<evidence type="ECO:0000256" key="2">
    <source>
        <dbReference type="ARBA" id="ARBA00005417"/>
    </source>
</evidence>
<protein>
    <submittedName>
        <fullName evidence="10">Energy-coupling factor transporter ATPase</fullName>
    </submittedName>
</protein>
<keyword evidence="6" id="KW-0067">ATP-binding</keyword>
<evidence type="ECO:0000313" key="10">
    <source>
        <dbReference type="EMBL" id="GAA0737992.1"/>
    </source>
</evidence>
<dbReference type="EMBL" id="BAAACG010000008">
    <property type="protein sequence ID" value="GAA0737992.1"/>
    <property type="molecule type" value="Genomic_DNA"/>
</dbReference>
<comment type="similarity">
    <text evidence="2">Belongs to the ABC transporter superfamily.</text>
</comment>
<evidence type="ECO:0000256" key="7">
    <source>
        <dbReference type="ARBA" id="ARBA00022967"/>
    </source>
</evidence>
<sequence length="568" mass="64951">MNSFVEFKNVSFNYLADNKKVLNNVSFSIKENKINIFIGKSGCGKSTIAKCISGIIPNLVQGDIEGKIIYKNKNIIGESTSNLCREFGYVFQNPDCQFCTFTVEDEIAFGLENLNIDRNKIEKRIEEVLDIIDIKHIRHKDLNLLSGGEKQKVAIASILAIDPKCLILDEPTANLDPKSTVEIFNILKRLRDIHKKTIILIEHKLDYIFGFVDEVIYFSDSKILSGSVDYVLNSICNKNNSCYFMPRSVYISKILKENNLLDKYLYKKTDIVESLINIYKKNKIIKERHIRNKNKTVLSVNNLNFSYHNKSNSLTNINLDIKLGDFTCILGHNGAGKSTLTKVLLGLYKNYDGSILIDGKNLKDYSRLELTKKIGLVFQNPEHQFVANTVFEELGYSLKNHGEKEELIKEKVDLYLKKFNLYNMKNANPYLLSEGEKRRLSVASMLITGQEILILDEPTFGQDIENTIELMNYMKSINKSGVTVIIISHDMDMVVKYCDKSIVLKEGKILFNGYTKSLFKSIDVVYDAKLQLPFLGDVCREIRKNIKDFPMLINEEDLKTYLGDESVI</sequence>
<comment type="caution">
    <text evidence="10">The sequence shown here is derived from an EMBL/GenBank/DDBJ whole genome shotgun (WGS) entry which is preliminary data.</text>
</comment>
<comment type="subcellular location">
    <subcellularLocation>
        <location evidence="1">Cell membrane</location>
        <topology evidence="1">Peripheral membrane protein</topology>
    </subcellularLocation>
</comment>
<dbReference type="NCBIfam" id="NF010167">
    <property type="entry name" value="PRK13648.1"/>
    <property type="match status" value="2"/>
</dbReference>
<keyword evidence="8" id="KW-0472">Membrane</keyword>
<dbReference type="SUPFAM" id="SSF52540">
    <property type="entry name" value="P-loop containing nucleoside triphosphate hydrolases"/>
    <property type="match status" value="2"/>
</dbReference>
<reference evidence="10 11" key="1">
    <citation type="journal article" date="2019" name="Int. J. Syst. Evol. Microbiol.">
        <title>The Global Catalogue of Microorganisms (GCM) 10K type strain sequencing project: providing services to taxonomists for standard genome sequencing and annotation.</title>
        <authorList>
            <consortium name="The Broad Institute Genomics Platform"/>
            <consortium name="The Broad Institute Genome Sequencing Center for Infectious Disease"/>
            <person name="Wu L."/>
            <person name="Ma J."/>
        </authorList>
    </citation>
    <scope>NUCLEOTIDE SEQUENCE [LARGE SCALE GENOMIC DNA]</scope>
    <source>
        <strain evidence="10 11">JCM 1407</strain>
    </source>
</reference>
<dbReference type="InterPro" id="IPR003593">
    <property type="entry name" value="AAA+_ATPase"/>
</dbReference>
<dbReference type="PROSITE" id="PS50893">
    <property type="entry name" value="ABC_TRANSPORTER_2"/>
    <property type="match status" value="2"/>
</dbReference>
<dbReference type="Gene3D" id="3.40.50.300">
    <property type="entry name" value="P-loop containing nucleotide triphosphate hydrolases"/>
    <property type="match status" value="2"/>
</dbReference>
<organism evidence="10 11">
    <name type="scientific">Clostridium oceanicum</name>
    <dbReference type="NCBI Taxonomy" id="1543"/>
    <lineage>
        <taxon>Bacteria</taxon>
        <taxon>Bacillati</taxon>
        <taxon>Bacillota</taxon>
        <taxon>Clostridia</taxon>
        <taxon>Eubacteriales</taxon>
        <taxon>Clostridiaceae</taxon>
        <taxon>Clostridium</taxon>
    </lineage>
</organism>
<dbReference type="InterPro" id="IPR027417">
    <property type="entry name" value="P-loop_NTPase"/>
</dbReference>
<dbReference type="Proteomes" id="UP001501510">
    <property type="component" value="Unassembled WGS sequence"/>
</dbReference>
<evidence type="ECO:0000256" key="3">
    <source>
        <dbReference type="ARBA" id="ARBA00022448"/>
    </source>
</evidence>
<dbReference type="InterPro" id="IPR015856">
    <property type="entry name" value="ABC_transpr_CbiO/EcfA_su"/>
</dbReference>
<keyword evidence="5" id="KW-0547">Nucleotide-binding</keyword>
<evidence type="ECO:0000256" key="4">
    <source>
        <dbReference type="ARBA" id="ARBA00022475"/>
    </source>
</evidence>
<keyword evidence="3" id="KW-0813">Transport</keyword>
<evidence type="ECO:0000313" key="11">
    <source>
        <dbReference type="Proteomes" id="UP001501510"/>
    </source>
</evidence>
<dbReference type="InterPro" id="IPR003439">
    <property type="entry name" value="ABC_transporter-like_ATP-bd"/>
</dbReference>
<dbReference type="CDD" id="cd03225">
    <property type="entry name" value="ABC_cobalt_CbiO_domain1"/>
    <property type="match status" value="2"/>
</dbReference>
<dbReference type="SMART" id="SM00382">
    <property type="entry name" value="AAA"/>
    <property type="match status" value="2"/>
</dbReference>
<dbReference type="Pfam" id="PF00005">
    <property type="entry name" value="ABC_tran"/>
    <property type="match status" value="2"/>
</dbReference>
<gene>
    <name evidence="10" type="ORF">GCM10008906_14820</name>
</gene>
<evidence type="ECO:0000256" key="8">
    <source>
        <dbReference type="ARBA" id="ARBA00023136"/>
    </source>
</evidence>
<dbReference type="PANTHER" id="PTHR43553:SF19">
    <property type="entry name" value="HMP_THIAMINE IMPORT ATP-BINDING PROTEIN YKOD-RELATED"/>
    <property type="match status" value="1"/>
</dbReference>
<dbReference type="InterPro" id="IPR017871">
    <property type="entry name" value="ABC_transporter-like_CS"/>
</dbReference>
<feature type="domain" description="ABC transporter" evidence="9">
    <location>
        <begin position="5"/>
        <end position="245"/>
    </location>
</feature>
<evidence type="ECO:0000256" key="5">
    <source>
        <dbReference type="ARBA" id="ARBA00022741"/>
    </source>
</evidence>
<feature type="domain" description="ABC transporter" evidence="9">
    <location>
        <begin position="298"/>
        <end position="531"/>
    </location>
</feature>